<dbReference type="Gramene" id="OE9A076883T3">
    <property type="protein sequence ID" value="OE9A076883C3"/>
    <property type="gene ID" value="OE9A076883"/>
</dbReference>
<dbReference type="EMBL" id="CACTIH010005585">
    <property type="protein sequence ID" value="CAA2998226.1"/>
    <property type="molecule type" value="Genomic_DNA"/>
</dbReference>
<feature type="compositionally biased region" description="Basic and acidic residues" evidence="3">
    <location>
        <begin position="9"/>
        <end position="36"/>
    </location>
</feature>
<accession>A0A8S0T3B4</accession>
<dbReference type="PANTHER" id="PTHR31471:SF51">
    <property type="entry name" value="REMORIN FAMILY PROTEIN"/>
    <property type="match status" value="1"/>
</dbReference>
<name>A0A8S0T3B4_OLEEU</name>
<comment type="similarity">
    <text evidence="1">Belongs to the remorin family.</text>
</comment>
<sequence>MKSLTRFSDAGKENKEDSSTRDRKIPQKTQSFRDETPITSSNATDVKAPISTSASKKMIEKEVGPKPSIKKKPTFTYTDPNNIIIDYIYEKDSPEKAAEPVPSIGRHPTSTDKQLTITGSETPETTAQIPDRPPTMQSTARPGETKEQIPAESGSGDTKADAWEKDEMARIKERYEKLSATLQNWETEKKKAAKRKLESIEIKSDKKREKAMQKYFSDMRRIEEIVRGTTAQSQKNRRNEELKVTEMSSKFRSTGKLPATCPCF</sequence>
<dbReference type="Proteomes" id="UP000594638">
    <property type="component" value="Unassembled WGS sequence"/>
</dbReference>
<dbReference type="PANTHER" id="PTHR31471">
    <property type="entry name" value="OS02G0116800 PROTEIN"/>
    <property type="match status" value="1"/>
</dbReference>
<evidence type="ECO:0000313" key="5">
    <source>
        <dbReference type="EMBL" id="CAA2998226.1"/>
    </source>
</evidence>
<feature type="region of interest" description="Disordered" evidence="3">
    <location>
        <begin position="228"/>
        <end position="254"/>
    </location>
</feature>
<feature type="compositionally biased region" description="Polar residues" evidence="3">
    <location>
        <begin position="111"/>
        <end position="128"/>
    </location>
</feature>
<proteinExistence type="inferred from homology"/>
<evidence type="ECO:0000256" key="3">
    <source>
        <dbReference type="SAM" id="MobiDB-lite"/>
    </source>
</evidence>
<keyword evidence="6" id="KW-1185">Reference proteome</keyword>
<dbReference type="OrthoDB" id="1879425at2759"/>
<feature type="coiled-coil region" evidence="2">
    <location>
        <begin position="168"/>
        <end position="210"/>
    </location>
</feature>
<evidence type="ECO:0000256" key="2">
    <source>
        <dbReference type="SAM" id="Coils"/>
    </source>
</evidence>
<evidence type="ECO:0000313" key="6">
    <source>
        <dbReference type="Proteomes" id="UP000594638"/>
    </source>
</evidence>
<dbReference type="AlphaFoldDB" id="A0A8S0T3B4"/>
<dbReference type="InterPro" id="IPR005516">
    <property type="entry name" value="Remorin_C"/>
</dbReference>
<gene>
    <name evidence="5" type="ORF">OLEA9_A076883</name>
</gene>
<feature type="region of interest" description="Disordered" evidence="3">
    <location>
        <begin position="1"/>
        <end position="77"/>
    </location>
</feature>
<evidence type="ECO:0000256" key="1">
    <source>
        <dbReference type="ARBA" id="ARBA00005711"/>
    </source>
</evidence>
<feature type="region of interest" description="Disordered" evidence="3">
    <location>
        <begin position="94"/>
        <end position="163"/>
    </location>
</feature>
<evidence type="ECO:0000259" key="4">
    <source>
        <dbReference type="Pfam" id="PF03763"/>
    </source>
</evidence>
<dbReference type="Pfam" id="PF03763">
    <property type="entry name" value="Remorin_C"/>
    <property type="match status" value="1"/>
</dbReference>
<organism evidence="5 6">
    <name type="scientific">Olea europaea subsp. europaea</name>
    <dbReference type="NCBI Taxonomy" id="158383"/>
    <lineage>
        <taxon>Eukaryota</taxon>
        <taxon>Viridiplantae</taxon>
        <taxon>Streptophyta</taxon>
        <taxon>Embryophyta</taxon>
        <taxon>Tracheophyta</taxon>
        <taxon>Spermatophyta</taxon>
        <taxon>Magnoliopsida</taxon>
        <taxon>eudicotyledons</taxon>
        <taxon>Gunneridae</taxon>
        <taxon>Pentapetalae</taxon>
        <taxon>asterids</taxon>
        <taxon>lamiids</taxon>
        <taxon>Lamiales</taxon>
        <taxon>Oleaceae</taxon>
        <taxon>Oleeae</taxon>
        <taxon>Olea</taxon>
    </lineage>
</organism>
<protein>
    <recommendedName>
        <fullName evidence="4">Remorin C-terminal domain-containing protein</fullName>
    </recommendedName>
</protein>
<keyword evidence="2" id="KW-0175">Coiled coil</keyword>
<feature type="domain" description="Remorin C-terminal" evidence="4">
    <location>
        <begin position="157"/>
        <end position="259"/>
    </location>
</feature>
<comment type="caution">
    <text evidence="5">The sequence shown here is derived from an EMBL/GenBank/DDBJ whole genome shotgun (WGS) entry which is preliminary data.</text>
</comment>
<reference evidence="5 6" key="1">
    <citation type="submission" date="2019-12" db="EMBL/GenBank/DDBJ databases">
        <authorList>
            <person name="Alioto T."/>
            <person name="Alioto T."/>
            <person name="Gomez Garrido J."/>
        </authorList>
    </citation>
    <scope>NUCLEOTIDE SEQUENCE [LARGE SCALE GENOMIC DNA]</scope>
</reference>
<feature type="compositionally biased region" description="Polar residues" evidence="3">
    <location>
        <begin position="37"/>
        <end position="55"/>
    </location>
</feature>